<dbReference type="Pfam" id="PF00534">
    <property type="entry name" value="Glycos_transf_1"/>
    <property type="match status" value="1"/>
</dbReference>
<dbReference type="EMBL" id="SWBP01000003">
    <property type="protein sequence ID" value="TKB97628.1"/>
    <property type="molecule type" value="Genomic_DNA"/>
</dbReference>
<dbReference type="InterPro" id="IPR001296">
    <property type="entry name" value="Glyco_trans_1"/>
</dbReference>
<reference evidence="3 4" key="1">
    <citation type="submission" date="2019-04" db="EMBL/GenBank/DDBJ databases">
        <title>Pedobacter sp. AR-3-17 sp. nov., isolated from Arctic soil.</title>
        <authorList>
            <person name="Dahal R.H."/>
            <person name="Kim D.-U."/>
        </authorList>
    </citation>
    <scope>NUCLEOTIDE SEQUENCE [LARGE SCALE GENOMIC DNA]</scope>
    <source>
        <strain evidence="3 4">AR-3-17</strain>
    </source>
</reference>
<dbReference type="OrthoDB" id="9811239at2"/>
<dbReference type="GO" id="GO:0016757">
    <property type="term" value="F:glycosyltransferase activity"/>
    <property type="evidence" value="ECO:0007669"/>
    <property type="project" value="InterPro"/>
</dbReference>
<dbReference type="Proteomes" id="UP000308181">
    <property type="component" value="Unassembled WGS sequence"/>
</dbReference>
<name>A0A4U1BYS2_9SPHI</name>
<dbReference type="PROSITE" id="PS50007">
    <property type="entry name" value="PIPLC_X_DOMAIN"/>
    <property type="match status" value="1"/>
</dbReference>
<accession>A0A4U1BYS2</accession>
<comment type="caution">
    <text evidence="3">The sequence shown here is derived from an EMBL/GenBank/DDBJ whole genome shotgun (WGS) entry which is preliminary data.</text>
</comment>
<dbReference type="PANTHER" id="PTHR12526:SF630">
    <property type="entry name" value="GLYCOSYLTRANSFERASE"/>
    <property type="match status" value="1"/>
</dbReference>
<dbReference type="PANTHER" id="PTHR12526">
    <property type="entry name" value="GLYCOSYLTRANSFERASE"/>
    <property type="match status" value="1"/>
</dbReference>
<protein>
    <submittedName>
        <fullName evidence="3">Glycosyltransferase family 4 protein</fullName>
    </submittedName>
</protein>
<evidence type="ECO:0000259" key="1">
    <source>
        <dbReference type="Pfam" id="PF00534"/>
    </source>
</evidence>
<dbReference type="RefSeq" id="WP_136826203.1">
    <property type="nucleotide sequence ID" value="NZ_SWBP01000003.1"/>
</dbReference>
<dbReference type="Gene3D" id="3.40.50.2000">
    <property type="entry name" value="Glycogen Phosphorylase B"/>
    <property type="match status" value="2"/>
</dbReference>
<evidence type="ECO:0000259" key="2">
    <source>
        <dbReference type="Pfam" id="PF13439"/>
    </source>
</evidence>
<feature type="domain" description="Glycosyltransferase subfamily 4-like N-terminal" evidence="2">
    <location>
        <begin position="15"/>
        <end position="179"/>
    </location>
</feature>
<evidence type="ECO:0000313" key="4">
    <source>
        <dbReference type="Proteomes" id="UP000308181"/>
    </source>
</evidence>
<feature type="domain" description="Glycosyl transferase family 1" evidence="1">
    <location>
        <begin position="189"/>
        <end position="342"/>
    </location>
</feature>
<proteinExistence type="predicted"/>
<dbReference type="InterPro" id="IPR028098">
    <property type="entry name" value="Glyco_trans_4-like_N"/>
</dbReference>
<dbReference type="SUPFAM" id="SSF53756">
    <property type="entry name" value="UDP-Glycosyltransferase/glycogen phosphorylase"/>
    <property type="match status" value="1"/>
</dbReference>
<dbReference type="Pfam" id="PF13439">
    <property type="entry name" value="Glyco_transf_4"/>
    <property type="match status" value="1"/>
</dbReference>
<gene>
    <name evidence="3" type="ORF">FA046_09670</name>
</gene>
<organism evidence="3 4">
    <name type="scientific">Pedobacter cryophilus</name>
    <dbReference type="NCBI Taxonomy" id="2571271"/>
    <lineage>
        <taxon>Bacteria</taxon>
        <taxon>Pseudomonadati</taxon>
        <taxon>Bacteroidota</taxon>
        <taxon>Sphingobacteriia</taxon>
        <taxon>Sphingobacteriales</taxon>
        <taxon>Sphingobacteriaceae</taxon>
        <taxon>Pedobacter</taxon>
    </lineage>
</organism>
<sequence length="365" mass="41007">MSTEILFVINTLQGGGAERVLSTLATYFHQHKYRVEIVCLNSAISIYKLPNDINITYLVNRKSEHLAYRIFYAAQSFFRLLNLLMKKKPDCVVSFMTTANLWTGLTCLLTSTTYIVSERTTPDHTINQFTGFLKWFSFKIYSKSKAIVLPAKGIEDCIKKNKAYQQLGNFKIIKNPVNTLGNVSSTPIHSKKFILGVGRLSYEKGFDQLIAAFANSNLYDTDLLIAGEGAELEALNLQIEALNLQNRVKLIGAKQNLQDYYSQAQLFVLPSRNEGYPNALIEAMSMGCPCIAMDCEFGPSEIINHENNGLLIADKNIEELSKAIVKVLTDPVLKNKLAANAKLINNTNSLNYISYQWEKLIFSIN</sequence>
<dbReference type="AlphaFoldDB" id="A0A4U1BYS2"/>
<keyword evidence="4" id="KW-1185">Reference proteome</keyword>
<evidence type="ECO:0000313" key="3">
    <source>
        <dbReference type="EMBL" id="TKB97628.1"/>
    </source>
</evidence>
<keyword evidence="3" id="KW-0808">Transferase</keyword>